<evidence type="ECO:0000313" key="1">
    <source>
        <dbReference type="EMBL" id="KAK9121208.1"/>
    </source>
</evidence>
<evidence type="ECO:0000313" key="2">
    <source>
        <dbReference type="Proteomes" id="UP001420932"/>
    </source>
</evidence>
<dbReference type="AlphaFoldDB" id="A0AAP0NW59"/>
<accession>A0AAP0NW59</accession>
<comment type="caution">
    <text evidence="1">The sequence shown here is derived from an EMBL/GenBank/DDBJ whole genome shotgun (WGS) entry which is preliminary data.</text>
</comment>
<name>A0AAP0NW59_9MAGN</name>
<keyword evidence="2" id="KW-1185">Reference proteome</keyword>
<reference evidence="1 2" key="1">
    <citation type="submission" date="2024-01" db="EMBL/GenBank/DDBJ databases">
        <title>Genome assemblies of Stephania.</title>
        <authorList>
            <person name="Yang L."/>
        </authorList>
    </citation>
    <scope>NUCLEOTIDE SEQUENCE [LARGE SCALE GENOMIC DNA]</scope>
    <source>
        <strain evidence="1">YNDBR</strain>
        <tissue evidence="1">Leaf</tissue>
    </source>
</reference>
<sequence length="89" mass="9658">MSLISSSPILCRHISICSHVTNQQHFIRSVALRFALGCTSALSPAFSANLHELSPPPSCTTWCAPTTPTMSQAAVFANQTTLRQRSSRK</sequence>
<gene>
    <name evidence="1" type="ORF">Syun_018825</name>
</gene>
<organism evidence="1 2">
    <name type="scientific">Stephania yunnanensis</name>
    <dbReference type="NCBI Taxonomy" id="152371"/>
    <lineage>
        <taxon>Eukaryota</taxon>
        <taxon>Viridiplantae</taxon>
        <taxon>Streptophyta</taxon>
        <taxon>Embryophyta</taxon>
        <taxon>Tracheophyta</taxon>
        <taxon>Spermatophyta</taxon>
        <taxon>Magnoliopsida</taxon>
        <taxon>Ranunculales</taxon>
        <taxon>Menispermaceae</taxon>
        <taxon>Menispermoideae</taxon>
        <taxon>Cissampelideae</taxon>
        <taxon>Stephania</taxon>
    </lineage>
</organism>
<protein>
    <submittedName>
        <fullName evidence="1">Uncharacterized protein</fullName>
    </submittedName>
</protein>
<dbReference type="EMBL" id="JBBNAF010000008">
    <property type="protein sequence ID" value="KAK9121208.1"/>
    <property type="molecule type" value="Genomic_DNA"/>
</dbReference>
<dbReference type="Proteomes" id="UP001420932">
    <property type="component" value="Unassembled WGS sequence"/>
</dbReference>
<proteinExistence type="predicted"/>